<dbReference type="GO" id="GO:0019262">
    <property type="term" value="P:N-acetylneuraminate catabolic process"/>
    <property type="evidence" value="ECO:0007669"/>
    <property type="project" value="UniProtKB-UniPathway"/>
</dbReference>
<comment type="function">
    <text evidence="2">Converts N-acetylmannosamine-6-phosphate (ManNAc-6-P) to N-acetylglucosamine-6-phosphate (GlcNAc-6-P).</text>
</comment>
<dbReference type="EMBL" id="CBIN010000233">
    <property type="protein sequence ID" value="CDE23297.1"/>
    <property type="molecule type" value="Genomic_DNA"/>
</dbReference>
<dbReference type="Gene3D" id="3.20.20.70">
    <property type="entry name" value="Aldolase class I"/>
    <property type="match status" value="1"/>
</dbReference>
<comment type="similarity">
    <text evidence="4">Belongs to the NanE family.</text>
</comment>
<dbReference type="InterPro" id="IPR013785">
    <property type="entry name" value="Aldolase_TIM"/>
</dbReference>
<evidence type="ECO:0000256" key="3">
    <source>
        <dbReference type="ARBA" id="ARBA00005081"/>
    </source>
</evidence>
<name>R7GBH8_9FIRM</name>
<dbReference type="InterPro" id="IPR007260">
    <property type="entry name" value="NanE"/>
</dbReference>
<keyword evidence="6" id="KW-0413">Isomerase</keyword>
<dbReference type="GO" id="GO:0047465">
    <property type="term" value="F:N-acylglucosamine-6-phosphate 2-epimerase activity"/>
    <property type="evidence" value="ECO:0007669"/>
    <property type="project" value="UniProtKB-EC"/>
</dbReference>
<evidence type="ECO:0000256" key="5">
    <source>
        <dbReference type="ARBA" id="ARBA00013180"/>
    </source>
</evidence>
<organism evidence="8 9">
    <name type="scientific">Amedibacillus dolichus CAG:375</name>
    <dbReference type="NCBI Taxonomy" id="1263076"/>
    <lineage>
        <taxon>Bacteria</taxon>
        <taxon>Bacillati</taxon>
        <taxon>Bacillota</taxon>
        <taxon>Erysipelotrichia</taxon>
        <taxon>Erysipelotrichales</taxon>
        <taxon>Erysipelotrichaceae</taxon>
        <taxon>Amedibacillus</taxon>
    </lineage>
</organism>
<protein>
    <recommendedName>
        <fullName evidence="5">N-acylglucosamine-6-phosphate 2-epimerase</fullName>
        <ecNumber evidence="5">5.1.3.9</ecNumber>
    </recommendedName>
</protein>
<evidence type="ECO:0000313" key="9">
    <source>
        <dbReference type="Proteomes" id="UP000018093"/>
    </source>
</evidence>
<comment type="pathway">
    <text evidence="3">Amino-sugar metabolism; N-acetylneuraminate degradation; D-fructose 6-phosphate from N-acetylneuraminate: step 3/5.</text>
</comment>
<dbReference type="CDD" id="cd04729">
    <property type="entry name" value="NanE"/>
    <property type="match status" value="1"/>
</dbReference>
<dbReference type="Pfam" id="PF04131">
    <property type="entry name" value="NanE"/>
    <property type="match status" value="1"/>
</dbReference>
<comment type="catalytic activity">
    <reaction evidence="1">
        <text>an N-acyl-D-glucosamine 6-phosphate = an N-acyl-D-mannosamine 6-phosphate</text>
        <dbReference type="Rhea" id="RHEA:23932"/>
        <dbReference type="ChEBI" id="CHEBI:57599"/>
        <dbReference type="ChEBI" id="CHEBI:57666"/>
        <dbReference type="EC" id="5.1.3.9"/>
    </reaction>
</comment>
<evidence type="ECO:0000256" key="2">
    <source>
        <dbReference type="ARBA" id="ARBA00002147"/>
    </source>
</evidence>
<dbReference type="PANTHER" id="PTHR36204">
    <property type="entry name" value="N-ACETYLMANNOSAMINE-6-PHOSPHATE 2-EPIMERASE-RELATED"/>
    <property type="match status" value="1"/>
</dbReference>
<evidence type="ECO:0000256" key="6">
    <source>
        <dbReference type="ARBA" id="ARBA00023235"/>
    </source>
</evidence>
<dbReference type="UniPathway" id="UPA00629">
    <property type="reaction ID" value="UER00682"/>
</dbReference>
<comment type="caution">
    <text evidence="8">The sequence shown here is derived from an EMBL/GenBank/DDBJ whole genome shotgun (WGS) entry which is preliminary data.</text>
</comment>
<evidence type="ECO:0000256" key="1">
    <source>
        <dbReference type="ARBA" id="ARBA00000056"/>
    </source>
</evidence>
<dbReference type="EC" id="5.1.3.9" evidence="5"/>
<evidence type="ECO:0000256" key="7">
    <source>
        <dbReference type="ARBA" id="ARBA00023277"/>
    </source>
</evidence>
<evidence type="ECO:0000313" key="8">
    <source>
        <dbReference type="EMBL" id="CDE23297.1"/>
    </source>
</evidence>
<dbReference type="AlphaFoldDB" id="R7GBH8"/>
<gene>
    <name evidence="8" type="ORF">BN631_01749</name>
</gene>
<dbReference type="NCBIfam" id="NF002231">
    <property type="entry name" value="PRK01130.1"/>
    <property type="match status" value="1"/>
</dbReference>
<dbReference type="GO" id="GO:0005829">
    <property type="term" value="C:cytosol"/>
    <property type="evidence" value="ECO:0007669"/>
    <property type="project" value="TreeGrafter"/>
</dbReference>
<dbReference type="Proteomes" id="UP000018093">
    <property type="component" value="Unassembled WGS sequence"/>
</dbReference>
<dbReference type="InterPro" id="IPR011060">
    <property type="entry name" value="RibuloseP-bd_barrel"/>
</dbReference>
<dbReference type="RefSeq" id="WP_022420940.1">
    <property type="nucleotide sequence ID" value="NZ_FR898606.1"/>
</dbReference>
<reference evidence="8" key="1">
    <citation type="submission" date="2012-11" db="EMBL/GenBank/DDBJ databases">
        <title>Dependencies among metagenomic species, viruses, plasmids and units of genetic variation.</title>
        <authorList>
            <person name="Nielsen H.B."/>
            <person name="Almeida M."/>
            <person name="Juncker A.S."/>
            <person name="Rasmussen S."/>
            <person name="Li J."/>
            <person name="Sunagawa S."/>
            <person name="Plichta D."/>
            <person name="Gautier L."/>
            <person name="Le Chatelier E."/>
            <person name="Peletier E."/>
            <person name="Bonde I."/>
            <person name="Nielsen T."/>
            <person name="Manichanh C."/>
            <person name="Arumugam M."/>
            <person name="Batto J."/>
            <person name="Santos M.B.Q.D."/>
            <person name="Blom N."/>
            <person name="Borruel N."/>
            <person name="Burgdorf K.S."/>
            <person name="Boumezbeur F."/>
            <person name="Casellas F."/>
            <person name="Dore J."/>
            <person name="Guarner F."/>
            <person name="Hansen T."/>
            <person name="Hildebrand F."/>
            <person name="Kaas R.S."/>
            <person name="Kennedy S."/>
            <person name="Kristiansen K."/>
            <person name="Kultima J.R."/>
            <person name="Leonard P."/>
            <person name="Levenez F."/>
            <person name="Lund O."/>
            <person name="Moumen B."/>
            <person name="Le Paslier D."/>
            <person name="Pons N."/>
            <person name="Pedersen O."/>
            <person name="Prifti E."/>
            <person name="Qin J."/>
            <person name="Raes J."/>
            <person name="Tap J."/>
            <person name="Tims S."/>
            <person name="Ussery D.W."/>
            <person name="Yamada T."/>
            <person name="MetaHit consortium"/>
            <person name="Renault P."/>
            <person name="Sicheritz-Ponten T."/>
            <person name="Bork P."/>
            <person name="Wang J."/>
            <person name="Brunak S."/>
            <person name="Ehrlich S.D."/>
        </authorList>
    </citation>
    <scope>NUCLEOTIDE SEQUENCE [LARGE SCALE GENOMIC DNA]</scope>
</reference>
<proteinExistence type="inferred from homology"/>
<dbReference type="SUPFAM" id="SSF51366">
    <property type="entry name" value="Ribulose-phoshate binding barrel"/>
    <property type="match status" value="1"/>
</dbReference>
<sequence>MKDILNLIKHRLVVSCQGYDEKTFHTAEDMLMMANAAVLGGCAGVRLNSPEYVALIRKHFPNLPIIGIWKRESEGSNVYITPDVESIFTLRDAGADIIALDATNQKNHLGEYGWETIKKAKEIDPSIVLMADISTFEEAKKAADAGVDIVSTTMSGYTPYTEEDKTEGPDYALIKNCKEKLSVFVICEGRIWSREDAVKCYDCGADAIVVGTAITNPKLITKRYVDYLKEKNIWE</sequence>
<dbReference type="PANTHER" id="PTHR36204:SF1">
    <property type="entry name" value="N-ACETYLMANNOSAMINE-6-PHOSPHATE 2-EPIMERASE-RELATED"/>
    <property type="match status" value="1"/>
</dbReference>
<evidence type="ECO:0000256" key="4">
    <source>
        <dbReference type="ARBA" id="ARBA00007439"/>
    </source>
</evidence>
<accession>R7GBH8</accession>
<dbReference type="GO" id="GO:0006053">
    <property type="term" value="P:N-acetylmannosamine catabolic process"/>
    <property type="evidence" value="ECO:0007669"/>
    <property type="project" value="TreeGrafter"/>
</dbReference>
<keyword evidence="7" id="KW-0119">Carbohydrate metabolism</keyword>